<dbReference type="SUPFAM" id="SSF55648">
    <property type="entry name" value="beta-lactamase-inhibitor protein, BLIP"/>
    <property type="match status" value="1"/>
</dbReference>
<name>A0ABR6WQR0_9FIRM</name>
<protein>
    <submittedName>
        <fullName evidence="2">Uncharacterized protein</fullName>
    </submittedName>
</protein>
<evidence type="ECO:0000256" key="1">
    <source>
        <dbReference type="SAM" id="Phobius"/>
    </source>
</evidence>
<accession>A0ABR6WQR0</accession>
<sequence>MDQTEEEEIKKVAFYQRYWFVLGFLVLLPPVGLLLLWLNKRFNLAVKILLTIIFGYWIVTLFGYLNNSATRSQMTAAAARQAVTEQKAASEQKTENVAAANTPEVTLAEYSKIEPGMTYDQIVAIIGGSGTLSYEFEETFDDKICLIQTYSFKGIGDEGANVILSFQDGILSMKTQNGLK</sequence>
<evidence type="ECO:0000313" key="2">
    <source>
        <dbReference type="EMBL" id="MBC3802830.1"/>
    </source>
</evidence>
<dbReference type="InterPro" id="IPR024221">
    <property type="entry name" value="BLIP_dom_sf"/>
</dbReference>
<dbReference type="Gene3D" id="3.10.450.730">
    <property type="entry name" value="BLIP domain"/>
    <property type="match status" value="1"/>
</dbReference>
<dbReference type="RefSeq" id="WP_186840755.1">
    <property type="nucleotide sequence ID" value="NZ_WJBC01000001.1"/>
</dbReference>
<comment type="caution">
    <text evidence="2">The sequence shown here is derived from an EMBL/GenBank/DDBJ whole genome shotgun (WGS) entry which is preliminary data.</text>
</comment>
<reference evidence="2 3" key="1">
    <citation type="journal article" date="2020" name="mSystems">
        <title>Defining Genomic and Predicted Metabolic Features of the Acetobacterium Genus.</title>
        <authorList>
            <person name="Ross D.E."/>
            <person name="Marshall C.W."/>
            <person name="Gulliver D."/>
            <person name="May H.D."/>
            <person name="Norman R.S."/>
        </authorList>
    </citation>
    <scope>NUCLEOTIDE SEQUENCE [LARGE SCALE GENOMIC DNA]</scope>
    <source>
        <strain evidence="2 3">DSM 8238</strain>
    </source>
</reference>
<keyword evidence="1" id="KW-0812">Transmembrane</keyword>
<dbReference type="EMBL" id="WJBC01000001">
    <property type="protein sequence ID" value="MBC3802830.1"/>
    <property type="molecule type" value="Genomic_DNA"/>
</dbReference>
<keyword evidence="3" id="KW-1185">Reference proteome</keyword>
<keyword evidence="1" id="KW-0472">Membrane</keyword>
<dbReference type="Proteomes" id="UP000603234">
    <property type="component" value="Unassembled WGS sequence"/>
</dbReference>
<evidence type="ECO:0000313" key="3">
    <source>
        <dbReference type="Proteomes" id="UP000603234"/>
    </source>
</evidence>
<feature type="transmembrane region" description="Helical" evidence="1">
    <location>
        <begin position="44"/>
        <end position="65"/>
    </location>
</feature>
<organism evidence="2 3">
    <name type="scientific">Acetobacterium fimetarium</name>
    <dbReference type="NCBI Taxonomy" id="52691"/>
    <lineage>
        <taxon>Bacteria</taxon>
        <taxon>Bacillati</taxon>
        <taxon>Bacillota</taxon>
        <taxon>Clostridia</taxon>
        <taxon>Eubacteriales</taxon>
        <taxon>Eubacteriaceae</taxon>
        <taxon>Acetobacterium</taxon>
    </lineage>
</organism>
<feature type="transmembrane region" description="Helical" evidence="1">
    <location>
        <begin position="18"/>
        <end position="38"/>
    </location>
</feature>
<keyword evidence="1" id="KW-1133">Transmembrane helix</keyword>
<proteinExistence type="predicted"/>
<gene>
    <name evidence="2" type="ORF">GH808_00030</name>
</gene>